<comment type="similarity">
    <text evidence="5">Belongs to the protein kinase superfamily. Ser/Thr protein kinase family. CDPK subfamily.</text>
</comment>
<comment type="subunit">
    <text evidence="1">Monomer.</text>
</comment>
<feature type="transmembrane region" description="Helical" evidence="10">
    <location>
        <begin position="494"/>
        <end position="516"/>
    </location>
</feature>
<evidence type="ECO:0000256" key="10">
    <source>
        <dbReference type="SAM" id="Phobius"/>
    </source>
</evidence>
<feature type="region of interest" description="Disordered" evidence="9">
    <location>
        <begin position="1481"/>
        <end position="1514"/>
    </location>
</feature>
<dbReference type="PROSITE" id="PS50088">
    <property type="entry name" value="ANK_REPEAT"/>
    <property type="match status" value="3"/>
</dbReference>
<evidence type="ECO:0000256" key="5">
    <source>
        <dbReference type="ARBA" id="ARBA00024334"/>
    </source>
</evidence>
<dbReference type="SUPFAM" id="SSF54001">
    <property type="entry name" value="Cysteine proteinases"/>
    <property type="match status" value="2"/>
</dbReference>
<dbReference type="InterPro" id="IPR017441">
    <property type="entry name" value="Protein_kinase_ATP_BS"/>
</dbReference>
<evidence type="ECO:0000259" key="13">
    <source>
        <dbReference type="PROSITE" id="PS50222"/>
    </source>
</evidence>
<evidence type="ECO:0000256" key="9">
    <source>
        <dbReference type="SAM" id="MobiDB-lite"/>
    </source>
</evidence>
<keyword evidence="10" id="KW-1133">Transmembrane helix</keyword>
<dbReference type="FunFam" id="1.10.510.10:FF:000571">
    <property type="entry name" value="Maternal embryonic leucine zipper kinase"/>
    <property type="match status" value="1"/>
</dbReference>
<keyword evidence="2 8" id="KW-0547">Nucleotide-binding</keyword>
<dbReference type="SMART" id="SM00220">
    <property type="entry name" value="S_TKc"/>
    <property type="match status" value="1"/>
</dbReference>
<dbReference type="PROSITE" id="PS50203">
    <property type="entry name" value="CALPAIN_CAT"/>
    <property type="match status" value="1"/>
</dbReference>
<keyword evidence="4 8" id="KW-0067">ATP-binding</keyword>
<dbReference type="InterPro" id="IPR000719">
    <property type="entry name" value="Prot_kinase_dom"/>
</dbReference>
<dbReference type="Pfam" id="PF00648">
    <property type="entry name" value="Peptidase_C2"/>
    <property type="match status" value="1"/>
</dbReference>
<feature type="domain" description="EF-hand" evidence="13">
    <location>
        <begin position="1377"/>
        <end position="1412"/>
    </location>
</feature>
<proteinExistence type="inferred from homology"/>
<evidence type="ECO:0000256" key="1">
    <source>
        <dbReference type="ARBA" id="ARBA00011245"/>
    </source>
</evidence>
<dbReference type="Gene3D" id="1.10.238.10">
    <property type="entry name" value="EF-hand"/>
    <property type="match status" value="1"/>
</dbReference>
<dbReference type="PROSITE" id="PS50297">
    <property type="entry name" value="ANK_REP_REGION"/>
    <property type="match status" value="3"/>
</dbReference>
<evidence type="ECO:0000256" key="3">
    <source>
        <dbReference type="ARBA" id="ARBA00022837"/>
    </source>
</evidence>
<dbReference type="InterPro" id="IPR001300">
    <property type="entry name" value="Peptidase_C2_calpain_cat"/>
</dbReference>
<evidence type="ECO:0000313" key="14">
    <source>
        <dbReference type="EMBL" id="OLP89716.1"/>
    </source>
</evidence>
<dbReference type="PROSITE" id="PS00018">
    <property type="entry name" value="EF_HAND_1"/>
    <property type="match status" value="1"/>
</dbReference>
<dbReference type="SUPFAM" id="SSF56112">
    <property type="entry name" value="Protein kinase-like (PK-like)"/>
    <property type="match status" value="1"/>
</dbReference>
<dbReference type="InterPro" id="IPR038765">
    <property type="entry name" value="Papain-like_cys_pep_sf"/>
</dbReference>
<reference evidence="14 15" key="1">
    <citation type="submission" date="2016-02" db="EMBL/GenBank/DDBJ databases">
        <title>Genome analysis of coral dinoflagellate symbionts highlights evolutionary adaptations to a symbiotic lifestyle.</title>
        <authorList>
            <person name="Aranda M."/>
            <person name="Li Y."/>
            <person name="Liew Y.J."/>
            <person name="Baumgarten S."/>
            <person name="Simakov O."/>
            <person name="Wilson M."/>
            <person name="Piel J."/>
            <person name="Ashoor H."/>
            <person name="Bougouffa S."/>
            <person name="Bajic V.B."/>
            <person name="Ryu T."/>
            <person name="Ravasi T."/>
            <person name="Bayer T."/>
            <person name="Micklem G."/>
            <person name="Kim H."/>
            <person name="Bhak J."/>
            <person name="Lajeunesse T.C."/>
            <person name="Voolstra C.R."/>
        </authorList>
    </citation>
    <scope>NUCLEOTIDE SEQUENCE [LARGE SCALE GENOMIC DNA]</scope>
    <source>
        <strain evidence="14 15">CCMP2467</strain>
    </source>
</reference>
<dbReference type="SMART" id="SM00248">
    <property type="entry name" value="ANK"/>
    <property type="match status" value="6"/>
</dbReference>
<feature type="repeat" description="ANK" evidence="6">
    <location>
        <begin position="170"/>
        <end position="192"/>
    </location>
</feature>
<evidence type="ECO:0000313" key="15">
    <source>
        <dbReference type="Proteomes" id="UP000186817"/>
    </source>
</evidence>
<keyword evidence="15" id="KW-1185">Reference proteome</keyword>
<name>A0A1Q9D3L1_SYMMI</name>
<keyword evidence="10" id="KW-0812">Transmembrane</keyword>
<keyword evidence="14" id="KW-0418">Kinase</keyword>
<comment type="caution">
    <text evidence="7">Lacks conserved residue(s) required for the propagation of feature annotation.</text>
</comment>
<dbReference type="GO" id="GO:0004198">
    <property type="term" value="F:calcium-dependent cysteine-type endopeptidase activity"/>
    <property type="evidence" value="ECO:0007669"/>
    <property type="project" value="InterPro"/>
</dbReference>
<dbReference type="SMART" id="SM00054">
    <property type="entry name" value="EFh"/>
    <property type="match status" value="2"/>
</dbReference>
<feature type="transmembrane region" description="Helical" evidence="10">
    <location>
        <begin position="415"/>
        <end position="437"/>
    </location>
</feature>
<evidence type="ECO:0000256" key="4">
    <source>
        <dbReference type="ARBA" id="ARBA00022840"/>
    </source>
</evidence>
<keyword evidence="14" id="KW-0808">Transferase</keyword>
<dbReference type="PROSITE" id="PS00107">
    <property type="entry name" value="PROTEIN_KINASE_ATP"/>
    <property type="match status" value="1"/>
</dbReference>
<protein>
    <submittedName>
        <fullName evidence="14">Calcium/calmodulin-dependent protein kinase type 1</fullName>
    </submittedName>
</protein>
<dbReference type="SUPFAM" id="SSF48403">
    <property type="entry name" value="Ankyrin repeat"/>
    <property type="match status" value="1"/>
</dbReference>
<sequence>MSGTGAGPAGLARRLPVFEPLARPSYDPLGPLSGYDLGKGPQGEPVWSRLKSSIYPVLDLCVDAYYASLSSSFQGDIEFTHHTGAVEELIREGADVEVRDELSGGSPLHFAAGSGSQAICRLLLQARARVCAKDARLQTPLWWAVAANHRSICAMLLEEDGRQAYSTNIDHLTPLHQASLMGRSEIVELLLSATCGNAGLRNRYGRPERLPSGPNLRAGRGLLSPLHLACRQGNLATTAVLLKAGGDPQVVCSLGRTALHHACAGAGTKSQGKDGGLLELCHLLIRSRPSILSLRDTHGMTAAQLAQSRGFFPPELRLLLSRVPPPGTTAKDRAKPAGYKRLTEIIDQPVLFKGGVRPADIIQGQIGTCFFLGEQVLTVAGTCVPPAFLHDSSPTAQPLYQSSAMARGRRNSSRIVLVLGAGVAAYVTANSLPGFAFTGLGRAASMGLQQTTRSSVTGAERPVQALPSRPALPVGIEEVTTTSSLLESMGPLGVAGQAVAGLAALYIIMSFCEYVYHRYFQHLGLNKVDAVRAVRSTLNLSTFRGDGHVEHHRETVEEDMSLTIEPGRDPILDMDPWRGTCFPWDGFAKMSAGVMLLAYPTLTLLGWSGFVIVPVVMTAMILHALVWNALHPNMHGLEDVPVEVGAPSWVLAGLRDSAVFNYLRTNHEGHHRATGSHGNYNVCCPGMDQLVGTTVDCVCSAAQACSRLGDTACGRRSCSAYACHGGRLLGGANLFPSSSASCRVGSQIKGLETCATVRLWLPHALGAMVGEDPDNVRSCFLEHDIDVGVYGIRFFLDGEWYHTIIDDWMPVDQYGRLLYAKSYDHDEVWVPLLEKGFCKMHRCYEMCDGGLPGEAVSLLFGGAMGKLGSEKSPQPAVGAMYKKQMENRLRQWTSRFAASGVMGCLVLWGMRRLLRREWLRAVSCQNVTEGIGSSVRSVLANTFTSFGAAAAASNERSRSALVDESMEPRAEELELPLPLQSKVLRHISFYDVYDVGDEEVLGTGMHGAVLVAKHRKSGRRVAAKCLEGAEGPLPDEVSLYLRLSHPNICRLLQAFVEKNGDIWLCMELCSGGELFELAAGTSSVVRQGLAMLDTEARIAVLVKQMAAAIRYIHSMGMVHRDIKLENWVFASPAQERLKLIDFGLATAYIAGKDDKGRTQKLNQMCGTCYYVAPEVIGLKDGAICKGDGYGQEVDIWALGVLVYMLVSGMPPFNGKSHADVIWNIANFKFCDDPLADAFVGPRWENVSPQCKDLIRRCMERDPQKRLTAAGVQVHPWLCQVGPKGPVAPVTLAPILKDLCFAGNRMATCGVLAQICCSLASTIYLSPETWTEYKDHFAKLECLETLAPKGSLSVSKLVSAFEEAMANKTGLYQKPAELKEVDSFRAISSLDITGDGRLHFFEFLGAMIAAGRIQIHEHDIADVFAAFDVDRDDVISEQDMASFIHNHSMVLSNTVQSAEKLQLPIKDHDLLLEALNRKPTWGASEKPQAVERVANSPSPSPQAAPSGAGMQRLLSKAKRQMEWKVQRQVAFADVRSAVKLKSLNRGWRTPDPSPTRIDKESSPENGVGLVGRNRGKMAQSMLTLTDLDKK</sequence>
<keyword evidence="10" id="KW-0472">Membrane</keyword>
<feature type="repeat" description="ANK" evidence="6">
    <location>
        <begin position="221"/>
        <end position="253"/>
    </location>
</feature>
<evidence type="ECO:0000256" key="8">
    <source>
        <dbReference type="PROSITE-ProRule" id="PRU10141"/>
    </source>
</evidence>
<dbReference type="InterPro" id="IPR011992">
    <property type="entry name" value="EF-hand-dom_pair"/>
</dbReference>
<dbReference type="Pfam" id="PF00069">
    <property type="entry name" value="Pkinase"/>
    <property type="match status" value="1"/>
</dbReference>
<dbReference type="GO" id="GO:0005509">
    <property type="term" value="F:calcium ion binding"/>
    <property type="evidence" value="ECO:0007669"/>
    <property type="project" value="InterPro"/>
</dbReference>
<feature type="compositionally biased region" description="Low complexity" evidence="9">
    <location>
        <begin position="1493"/>
        <end position="1507"/>
    </location>
</feature>
<dbReference type="Pfam" id="PF00023">
    <property type="entry name" value="Ank"/>
    <property type="match status" value="2"/>
</dbReference>
<evidence type="ECO:0000259" key="11">
    <source>
        <dbReference type="PROSITE" id="PS50011"/>
    </source>
</evidence>
<dbReference type="InterPro" id="IPR036770">
    <property type="entry name" value="Ankyrin_rpt-contain_sf"/>
</dbReference>
<dbReference type="Pfam" id="PF12796">
    <property type="entry name" value="Ank_2"/>
    <property type="match status" value="1"/>
</dbReference>
<evidence type="ECO:0000256" key="7">
    <source>
        <dbReference type="PROSITE-ProRule" id="PRU00239"/>
    </source>
</evidence>
<feature type="domain" description="Calpain catalytic" evidence="12">
    <location>
        <begin position="787"/>
        <end position="862"/>
    </location>
</feature>
<dbReference type="InterPro" id="IPR002110">
    <property type="entry name" value="Ankyrin_rpt"/>
</dbReference>
<dbReference type="PROSITE" id="PS50011">
    <property type="entry name" value="PROTEIN_KINASE_DOM"/>
    <property type="match status" value="1"/>
</dbReference>
<dbReference type="GO" id="GO:0004672">
    <property type="term" value="F:protein kinase activity"/>
    <property type="evidence" value="ECO:0007669"/>
    <property type="project" value="InterPro"/>
</dbReference>
<comment type="caution">
    <text evidence="14">The sequence shown here is derived from an EMBL/GenBank/DDBJ whole genome shotgun (WGS) entry which is preliminary data.</text>
</comment>
<accession>A0A1Q9D3L1</accession>
<dbReference type="InterPro" id="IPR011009">
    <property type="entry name" value="Kinase-like_dom_sf"/>
</dbReference>
<feature type="repeat" description="ANK" evidence="6">
    <location>
        <begin position="103"/>
        <end position="135"/>
    </location>
</feature>
<dbReference type="EMBL" id="LSRX01000748">
    <property type="protein sequence ID" value="OLP89716.1"/>
    <property type="molecule type" value="Genomic_DNA"/>
</dbReference>
<dbReference type="OrthoDB" id="415688at2759"/>
<dbReference type="SUPFAM" id="SSF47473">
    <property type="entry name" value="EF-hand"/>
    <property type="match status" value="1"/>
</dbReference>
<feature type="domain" description="EF-hand" evidence="13">
    <location>
        <begin position="1414"/>
        <end position="1449"/>
    </location>
</feature>
<evidence type="ECO:0000256" key="2">
    <source>
        <dbReference type="ARBA" id="ARBA00022741"/>
    </source>
</evidence>
<dbReference type="InterPro" id="IPR018247">
    <property type="entry name" value="EF_Hand_1_Ca_BS"/>
</dbReference>
<dbReference type="Gene3D" id="1.10.510.10">
    <property type="entry name" value="Transferase(Phosphotransferase) domain 1"/>
    <property type="match status" value="1"/>
</dbReference>
<keyword evidence="3" id="KW-0106">Calcium</keyword>
<dbReference type="InterPro" id="IPR002048">
    <property type="entry name" value="EF_hand_dom"/>
</dbReference>
<dbReference type="Gene3D" id="1.25.40.20">
    <property type="entry name" value="Ankyrin repeat-containing domain"/>
    <property type="match status" value="2"/>
</dbReference>
<gene>
    <name evidence="14" type="primary">Camk1</name>
    <name evidence="14" type="ORF">AK812_SmicGene28786</name>
</gene>
<dbReference type="Proteomes" id="UP000186817">
    <property type="component" value="Unassembled WGS sequence"/>
</dbReference>
<feature type="binding site" evidence="8">
    <location>
        <position position="1024"/>
    </location>
    <ligand>
        <name>ATP</name>
        <dbReference type="ChEBI" id="CHEBI:30616"/>
    </ligand>
</feature>
<dbReference type="PROSITE" id="PS50222">
    <property type="entry name" value="EF_HAND_2"/>
    <property type="match status" value="2"/>
</dbReference>
<evidence type="ECO:0000256" key="6">
    <source>
        <dbReference type="PROSITE-ProRule" id="PRU00023"/>
    </source>
</evidence>
<keyword evidence="6" id="KW-0040">ANK repeat</keyword>
<feature type="domain" description="Protein kinase" evidence="11">
    <location>
        <begin position="995"/>
        <end position="1277"/>
    </location>
</feature>
<evidence type="ECO:0000259" key="12">
    <source>
        <dbReference type="PROSITE" id="PS50203"/>
    </source>
</evidence>
<dbReference type="GO" id="GO:0005524">
    <property type="term" value="F:ATP binding"/>
    <property type="evidence" value="ECO:0007669"/>
    <property type="project" value="UniProtKB-UniRule"/>
</dbReference>
<feature type="transmembrane region" description="Helical" evidence="10">
    <location>
        <begin position="605"/>
        <end position="627"/>
    </location>
</feature>
<feature type="region of interest" description="Disordered" evidence="9">
    <location>
        <begin position="1543"/>
        <end position="1589"/>
    </location>
</feature>
<dbReference type="PANTHER" id="PTHR24347">
    <property type="entry name" value="SERINE/THREONINE-PROTEIN KINASE"/>
    <property type="match status" value="1"/>
</dbReference>
<organism evidence="14 15">
    <name type="scientific">Symbiodinium microadriaticum</name>
    <name type="common">Dinoflagellate</name>
    <name type="synonym">Zooxanthella microadriatica</name>
    <dbReference type="NCBI Taxonomy" id="2951"/>
    <lineage>
        <taxon>Eukaryota</taxon>
        <taxon>Sar</taxon>
        <taxon>Alveolata</taxon>
        <taxon>Dinophyceae</taxon>
        <taxon>Suessiales</taxon>
        <taxon>Symbiodiniaceae</taxon>
        <taxon>Symbiodinium</taxon>
    </lineage>
</organism>
<dbReference type="GO" id="GO:0006508">
    <property type="term" value="P:proteolysis"/>
    <property type="evidence" value="ECO:0007669"/>
    <property type="project" value="InterPro"/>
</dbReference>